<feature type="transmembrane region" description="Helical" evidence="1">
    <location>
        <begin position="175"/>
        <end position="195"/>
    </location>
</feature>
<comment type="caution">
    <text evidence="2">The sequence shown here is derived from an EMBL/GenBank/DDBJ whole genome shotgun (WGS) entry which is preliminary data.</text>
</comment>
<reference evidence="2 3" key="1">
    <citation type="submission" date="2018-09" db="EMBL/GenBank/DDBJ databases">
        <authorList>
            <person name="Zhu H."/>
        </authorList>
    </citation>
    <scope>NUCLEOTIDE SEQUENCE [LARGE SCALE GENOMIC DNA]</scope>
    <source>
        <strain evidence="2 3">K2S05-167</strain>
    </source>
</reference>
<dbReference type="RefSeq" id="WP_119766194.1">
    <property type="nucleotide sequence ID" value="NZ_QYUJ01000014.1"/>
</dbReference>
<keyword evidence="1" id="KW-0472">Membrane</keyword>
<evidence type="ECO:0000256" key="1">
    <source>
        <dbReference type="SAM" id="Phobius"/>
    </source>
</evidence>
<protein>
    <submittedName>
        <fullName evidence="2">Uncharacterized protein</fullName>
    </submittedName>
</protein>
<evidence type="ECO:0000313" key="2">
    <source>
        <dbReference type="EMBL" id="RJF73462.1"/>
    </source>
</evidence>
<evidence type="ECO:0000313" key="3">
    <source>
        <dbReference type="Proteomes" id="UP000286287"/>
    </source>
</evidence>
<proteinExistence type="predicted"/>
<dbReference type="EMBL" id="QYUJ01000014">
    <property type="protein sequence ID" value="RJF73462.1"/>
    <property type="molecule type" value="Genomic_DNA"/>
</dbReference>
<name>A0A418VBT4_9DEIO</name>
<keyword evidence="3" id="KW-1185">Reference proteome</keyword>
<dbReference type="AlphaFoldDB" id="A0A418VBT4"/>
<organism evidence="2 3">
    <name type="scientific">Deinococcus cavernae</name>
    <dbReference type="NCBI Taxonomy" id="2320857"/>
    <lineage>
        <taxon>Bacteria</taxon>
        <taxon>Thermotogati</taxon>
        <taxon>Deinococcota</taxon>
        <taxon>Deinococci</taxon>
        <taxon>Deinococcales</taxon>
        <taxon>Deinococcaceae</taxon>
        <taxon>Deinococcus</taxon>
    </lineage>
</organism>
<feature type="transmembrane region" description="Helical" evidence="1">
    <location>
        <begin position="207"/>
        <end position="227"/>
    </location>
</feature>
<sequence length="244" mass="27865">MTAPSVQSVLLPSFLRSITTVHARDLSVVGHEAFWRALLPTWTFLPVRDAAGQFTPRMQQVMARLNPEARLKALAGQVLLLEDVDRPAPNECLISLDAATSEVTVRIFGRFLTDIQSTSEWFIHRLLDVQDHFVITPHTRCFVLLDVHGERTDLTTGRVTPARHRLWQGFYREHVYNINITSLVVLATLWAVIFLSPTDLHSPLGKFYGICERVLSAAIMNVFLLLGQFYSYRRGRRVVEWEKP</sequence>
<accession>A0A418VBT4</accession>
<gene>
    <name evidence="2" type="ORF">D3875_19855</name>
</gene>
<dbReference type="OrthoDB" id="64016at2"/>
<keyword evidence="1" id="KW-1133">Transmembrane helix</keyword>
<keyword evidence="1" id="KW-0812">Transmembrane</keyword>
<dbReference type="Proteomes" id="UP000286287">
    <property type="component" value="Unassembled WGS sequence"/>
</dbReference>